<proteinExistence type="predicted"/>
<feature type="domain" description="PAC" evidence="21">
    <location>
        <begin position="262"/>
        <end position="314"/>
    </location>
</feature>
<dbReference type="SMART" id="SM00065">
    <property type="entry name" value="GAF"/>
    <property type="match status" value="1"/>
</dbReference>
<dbReference type="SUPFAM" id="SSF55874">
    <property type="entry name" value="ATPase domain of HSP90 chaperone/DNA topoisomerase II/histidine kinase"/>
    <property type="match status" value="1"/>
</dbReference>
<keyword evidence="16" id="KW-0175">Coiled coil</keyword>
<dbReference type="Gene3D" id="3.30.450.40">
    <property type="match status" value="1"/>
</dbReference>
<evidence type="ECO:0000259" key="18">
    <source>
        <dbReference type="PROSITE" id="PS50109"/>
    </source>
</evidence>
<dbReference type="SUPFAM" id="SSF55785">
    <property type="entry name" value="PYP-like sensor domain (PAS domain)"/>
    <property type="match status" value="2"/>
</dbReference>
<evidence type="ECO:0000313" key="24">
    <source>
        <dbReference type="Proteomes" id="UP000219993"/>
    </source>
</evidence>
<evidence type="ECO:0000256" key="6">
    <source>
        <dbReference type="ARBA" id="ARBA00022679"/>
    </source>
</evidence>
<dbReference type="KEGG" id="hbe:BEI_0598"/>
<sequence length="1425" mass="158040">MGELRDPAAFLRLIQAITRAANEATCVDDAIRVALREVCRATDWRLGHAWYLAAPSTGELVSTRIWYPDDTATFPVFRRLTEETPWHATTRGLVERVQALGEPAWIEDVFQDADFWRSHQEAAIEVRAGAAFPVLIGTEVVAVLEFFSDRVMARDEALMEVMAQTGTQLGRVIERERADRALSESERRLATLMANLPGMAYRGSNEPDWPMAFLSEGCRALTGYAPEALIAGHPHYAELVHPEDRAPLWRAVQEALTARRPFRVEYRIQPREGEEKWVWEQGCGVFDEAGELQAIEGFISDITEQRQAQQALAAQVEATQAERARAEAAHERLSEALEAISEGFTLYDANDDLVAFNTKFRDDFSGVPEMIEPGMHYEDLIRTVASEGIIDIGDKTVDEWVAWRLEHRRHPGAPLKIRRRDDLWMRVSEHRTRQGGVAAIYTDITELEQNRERLEKQVALTEQAQARAEAAHQRLTEALEAIPEGFTLYDAEDRLVMYNRKFRDFFAGIPGMVHLGMYYKDLVRKAVELGITDTGDMTMEEWVAWRLERHRNPGEPLRIRRHDDIRQLVSEHRTREGGVVSVYIDISELERQQESLEEQVALTEQAQARAEAAHAQLTEALESIAEGFALFDAEDRLVLYNSRFKEHFVTPGDVVEPGLRFEDLLKAVVERGMTPQDYASGEAYIADRLAQHRHPSGPYQFTRFDGVCVQISEHITRDGDHVAVYSDVTELEHHRHHLEELVAERTAELQATTEQLERSQHELRRARDEAEQASQAKGEFLANMSHEIRTPMNGVIGVTELLERTELSEQQAEYVELIHKSADTLLGLINNILDFSKIEAGRLELEAAPFHLRDTLSDTLQTLSLHAADKGLELAVHIPPGIPDRVLGDPIRLRQVIVNLVGNAIKFTEQGEVVVDLRLVSLDEEHARLAFEILDTGIGIPEEKRRRIFEAFGQADTSTTRQSGGTGLGLSIAAQLVEMMGGRIDVGAGPGGQGSRFAFTIALGIPEDGLEAPASPPGLQGLRVLVVDDNATNRRILDEILTSWGMHPECVAGGREALETIERAEEEGERFPLALLDMMMPRMDGLELAERIRAHPPHAAMPILMLSSGGRSGDLARRRQLGVSRLLLKPVKQSALLDAIGEALGGDAVGGGRATASPSAVTPRCVLLVEDGLTNQKVASDLLRQRGHEVVLAENGREAVEAVERRDFDVVLMDIHMPVMDGLEASRTIREAEAGTGHRLPIVAMTASATKEDREHCLEAGMDDFVSKPFRASELYAAVERAEEGALPSAVASSPEEAPPVDVPSQDRGTTPCLDWQAALDALDGNRELLDEMVEMFLEEAPRLMTEIDAALAAGEARDLRRAAHTLKGSARVVGGLAAGEAAQHLEALAKAGDLARAGEARDTLAERLDELTPALEAARRGEQE</sequence>
<evidence type="ECO:0000256" key="9">
    <source>
        <dbReference type="ARBA" id="ARBA00022777"/>
    </source>
</evidence>
<keyword evidence="12" id="KW-0902">Two-component regulatory system</keyword>
<dbReference type="SUPFAM" id="SSF55781">
    <property type="entry name" value="GAF domain-like"/>
    <property type="match status" value="1"/>
</dbReference>
<keyword evidence="9" id="KW-0418">Kinase</keyword>
<keyword evidence="7" id="KW-0812">Transmembrane</keyword>
<dbReference type="InterPro" id="IPR008207">
    <property type="entry name" value="Sig_transdc_His_kin_Hpt_dom"/>
</dbReference>
<dbReference type="InterPro" id="IPR036641">
    <property type="entry name" value="HPT_dom_sf"/>
</dbReference>
<evidence type="ECO:0000256" key="15">
    <source>
        <dbReference type="PROSITE-ProRule" id="PRU00169"/>
    </source>
</evidence>
<keyword evidence="11" id="KW-1133">Transmembrane helix</keyword>
<feature type="compositionally biased region" description="Basic and acidic residues" evidence="17">
    <location>
        <begin position="755"/>
        <end position="770"/>
    </location>
</feature>
<dbReference type="GO" id="GO:0005524">
    <property type="term" value="F:ATP binding"/>
    <property type="evidence" value="ECO:0007669"/>
    <property type="project" value="UniProtKB-KW"/>
</dbReference>
<dbReference type="SMART" id="SM00448">
    <property type="entry name" value="REC"/>
    <property type="match status" value="2"/>
</dbReference>
<keyword evidence="4" id="KW-1003">Cell membrane</keyword>
<name>A0A291P400_9GAMM</name>
<dbReference type="PROSITE" id="PS50894">
    <property type="entry name" value="HPT"/>
    <property type="match status" value="1"/>
</dbReference>
<dbReference type="CDD" id="cd00082">
    <property type="entry name" value="HisKA"/>
    <property type="match status" value="1"/>
</dbReference>
<evidence type="ECO:0000256" key="14">
    <source>
        <dbReference type="PROSITE-ProRule" id="PRU00110"/>
    </source>
</evidence>
<dbReference type="Pfam" id="PF13185">
    <property type="entry name" value="GAF_2"/>
    <property type="match status" value="1"/>
</dbReference>
<feature type="domain" description="PAS" evidence="20">
    <location>
        <begin position="185"/>
        <end position="259"/>
    </location>
</feature>
<dbReference type="InterPro" id="IPR003018">
    <property type="entry name" value="GAF"/>
</dbReference>
<dbReference type="EC" id="2.7.13.3" evidence="3"/>
<dbReference type="SUPFAM" id="SSF52172">
    <property type="entry name" value="CheY-like"/>
    <property type="match status" value="2"/>
</dbReference>
<dbReference type="Pfam" id="PF00512">
    <property type="entry name" value="HisKA"/>
    <property type="match status" value="1"/>
</dbReference>
<feature type="modified residue" description="Phosphohistidine" evidence="14">
    <location>
        <position position="1365"/>
    </location>
</feature>
<dbReference type="SMART" id="SM00388">
    <property type="entry name" value="HisKA"/>
    <property type="match status" value="1"/>
</dbReference>
<dbReference type="SMART" id="SM00091">
    <property type="entry name" value="PAS"/>
    <property type="match status" value="4"/>
</dbReference>
<dbReference type="CDD" id="cd17546">
    <property type="entry name" value="REC_hyHK_CKI1_RcsC-like"/>
    <property type="match status" value="1"/>
</dbReference>
<dbReference type="InterPro" id="IPR036097">
    <property type="entry name" value="HisK_dim/P_sf"/>
</dbReference>
<dbReference type="InterPro" id="IPR005467">
    <property type="entry name" value="His_kinase_dom"/>
</dbReference>
<dbReference type="SMART" id="SM00086">
    <property type="entry name" value="PAC"/>
    <property type="match status" value="1"/>
</dbReference>
<reference evidence="23 24" key="1">
    <citation type="journal article" date="2017" name="Sci. Rep.">
        <title>Revealing the Saline Adaptation Strategies of the Halophilic Bacterium Halomonas beimenensis through High-throughput Omics and Transposon Mutagenesis Approaches.</title>
        <authorList>
            <person name="Chen Y.H."/>
            <person name="Lin S.S."/>
            <person name="Shyu Y.T."/>
        </authorList>
    </citation>
    <scope>NUCLEOTIDE SEQUENCE [LARGE SCALE GENOMIC DNA]</scope>
    <source>
        <strain evidence="23 24">NTU-111</strain>
    </source>
</reference>
<keyword evidence="10" id="KW-0067">ATP-binding</keyword>
<evidence type="ECO:0000256" key="4">
    <source>
        <dbReference type="ARBA" id="ARBA00022475"/>
    </source>
</evidence>
<feature type="domain" description="Response regulatory" evidence="19">
    <location>
        <begin position="1023"/>
        <end position="1144"/>
    </location>
</feature>
<evidence type="ECO:0000259" key="19">
    <source>
        <dbReference type="PROSITE" id="PS50110"/>
    </source>
</evidence>
<dbReference type="InterPro" id="IPR029016">
    <property type="entry name" value="GAF-like_dom_sf"/>
</dbReference>
<accession>A0A291P400</accession>
<comment type="subcellular location">
    <subcellularLocation>
        <location evidence="2">Cell membrane</location>
        <topology evidence="2">Multi-pass membrane protein</topology>
    </subcellularLocation>
</comment>
<dbReference type="EMBL" id="CP021435">
    <property type="protein sequence ID" value="ATJ81585.1"/>
    <property type="molecule type" value="Genomic_DNA"/>
</dbReference>
<feature type="modified residue" description="4-aspartylphosphate" evidence="15">
    <location>
        <position position="1077"/>
    </location>
</feature>
<dbReference type="InterPro" id="IPR000014">
    <property type="entry name" value="PAS"/>
</dbReference>
<dbReference type="Pfam" id="PF12860">
    <property type="entry name" value="PAS_7"/>
    <property type="match status" value="3"/>
</dbReference>
<dbReference type="Proteomes" id="UP000219993">
    <property type="component" value="Chromosome"/>
</dbReference>
<feature type="modified residue" description="4-aspartylphosphate" evidence="15">
    <location>
        <position position="1214"/>
    </location>
</feature>
<evidence type="ECO:0000256" key="3">
    <source>
        <dbReference type="ARBA" id="ARBA00012438"/>
    </source>
</evidence>
<dbReference type="InterPro" id="IPR004358">
    <property type="entry name" value="Sig_transdc_His_kin-like_C"/>
</dbReference>
<keyword evidence="13" id="KW-0472">Membrane</keyword>
<evidence type="ECO:0000256" key="11">
    <source>
        <dbReference type="ARBA" id="ARBA00022989"/>
    </source>
</evidence>
<dbReference type="NCBIfam" id="TIGR00229">
    <property type="entry name" value="sensory_box"/>
    <property type="match status" value="1"/>
</dbReference>
<comment type="catalytic activity">
    <reaction evidence="1">
        <text>ATP + protein L-histidine = ADP + protein N-phospho-L-histidine.</text>
        <dbReference type="EC" id="2.7.13.3"/>
    </reaction>
</comment>
<dbReference type="PANTHER" id="PTHR45339:SF1">
    <property type="entry name" value="HYBRID SIGNAL TRANSDUCTION HISTIDINE KINASE J"/>
    <property type="match status" value="1"/>
</dbReference>
<dbReference type="InterPro" id="IPR036890">
    <property type="entry name" value="HATPase_C_sf"/>
</dbReference>
<feature type="domain" description="Histidine kinase" evidence="18">
    <location>
        <begin position="783"/>
        <end position="1005"/>
    </location>
</feature>
<dbReference type="PROSITE" id="PS50113">
    <property type="entry name" value="PAC"/>
    <property type="match status" value="1"/>
</dbReference>
<dbReference type="SMART" id="SM00073">
    <property type="entry name" value="HPT"/>
    <property type="match status" value="1"/>
</dbReference>
<dbReference type="InterPro" id="IPR003594">
    <property type="entry name" value="HATPase_dom"/>
</dbReference>
<dbReference type="Pfam" id="PF08447">
    <property type="entry name" value="PAS_3"/>
    <property type="match status" value="1"/>
</dbReference>
<dbReference type="PROSITE" id="PS50109">
    <property type="entry name" value="HIS_KIN"/>
    <property type="match status" value="1"/>
</dbReference>
<feature type="coiled-coil region" evidence="16">
    <location>
        <begin position="309"/>
        <end position="336"/>
    </location>
</feature>
<feature type="domain" description="Response regulatory" evidence="19">
    <location>
        <begin position="1165"/>
        <end position="1283"/>
    </location>
</feature>
<dbReference type="Pfam" id="PF02518">
    <property type="entry name" value="HATPase_c"/>
    <property type="match status" value="1"/>
</dbReference>
<dbReference type="CDD" id="cd00156">
    <property type="entry name" value="REC"/>
    <property type="match status" value="1"/>
</dbReference>
<dbReference type="Gene3D" id="1.10.287.130">
    <property type="match status" value="1"/>
</dbReference>
<dbReference type="CDD" id="cd16922">
    <property type="entry name" value="HATPase_EvgS-ArcB-TorS-like"/>
    <property type="match status" value="1"/>
</dbReference>
<dbReference type="PANTHER" id="PTHR45339">
    <property type="entry name" value="HYBRID SIGNAL TRANSDUCTION HISTIDINE KINASE J"/>
    <property type="match status" value="1"/>
</dbReference>
<evidence type="ECO:0000256" key="16">
    <source>
        <dbReference type="SAM" id="Coils"/>
    </source>
</evidence>
<dbReference type="InterPro" id="IPR011006">
    <property type="entry name" value="CheY-like_superfamily"/>
</dbReference>
<dbReference type="Gene3D" id="3.30.450.20">
    <property type="entry name" value="PAS domain"/>
    <property type="match status" value="4"/>
</dbReference>
<dbReference type="Pfam" id="PF01627">
    <property type="entry name" value="Hpt"/>
    <property type="match status" value="1"/>
</dbReference>
<dbReference type="InterPro" id="IPR013655">
    <property type="entry name" value="PAS_fold_3"/>
</dbReference>
<dbReference type="Gene3D" id="1.20.120.160">
    <property type="entry name" value="HPT domain"/>
    <property type="match status" value="1"/>
</dbReference>
<dbReference type="PROSITE" id="PS50110">
    <property type="entry name" value="RESPONSE_REGULATORY"/>
    <property type="match status" value="2"/>
</dbReference>
<dbReference type="CDD" id="cd00130">
    <property type="entry name" value="PAS"/>
    <property type="match status" value="1"/>
</dbReference>
<dbReference type="PROSITE" id="PS50112">
    <property type="entry name" value="PAS"/>
    <property type="match status" value="1"/>
</dbReference>
<evidence type="ECO:0000256" key="10">
    <source>
        <dbReference type="ARBA" id="ARBA00022840"/>
    </source>
</evidence>
<dbReference type="InterPro" id="IPR003661">
    <property type="entry name" value="HisK_dim/P_dom"/>
</dbReference>
<dbReference type="SUPFAM" id="SSF47226">
    <property type="entry name" value="Histidine-containing phosphotransfer domain, HPT domain"/>
    <property type="match status" value="1"/>
</dbReference>
<keyword evidence="24" id="KW-1185">Reference proteome</keyword>
<dbReference type="SUPFAM" id="SSF47384">
    <property type="entry name" value="Homodimeric domain of signal transducing histidine kinase"/>
    <property type="match status" value="1"/>
</dbReference>
<feature type="region of interest" description="Disordered" evidence="17">
    <location>
        <begin position="1287"/>
        <end position="1310"/>
    </location>
</feature>
<dbReference type="Gene3D" id="3.30.565.10">
    <property type="entry name" value="Histidine kinase-like ATPase, C-terminal domain"/>
    <property type="match status" value="1"/>
</dbReference>
<evidence type="ECO:0000259" key="21">
    <source>
        <dbReference type="PROSITE" id="PS50113"/>
    </source>
</evidence>
<dbReference type="FunFam" id="1.10.287.130:FF:000003">
    <property type="entry name" value="Histidine kinase"/>
    <property type="match status" value="1"/>
</dbReference>
<gene>
    <name evidence="23" type="ORF">BEI_0598</name>
</gene>
<keyword evidence="6" id="KW-0808">Transferase</keyword>
<dbReference type="InterPro" id="IPR000700">
    <property type="entry name" value="PAS-assoc_C"/>
</dbReference>
<evidence type="ECO:0000256" key="7">
    <source>
        <dbReference type="ARBA" id="ARBA00022692"/>
    </source>
</evidence>
<evidence type="ECO:0000256" key="1">
    <source>
        <dbReference type="ARBA" id="ARBA00000085"/>
    </source>
</evidence>
<dbReference type="PRINTS" id="PR00344">
    <property type="entry name" value="BCTRLSENSOR"/>
</dbReference>
<feature type="domain" description="HPt" evidence="22">
    <location>
        <begin position="1326"/>
        <end position="1419"/>
    </location>
</feature>
<dbReference type="GO" id="GO:0000155">
    <property type="term" value="F:phosphorelay sensor kinase activity"/>
    <property type="evidence" value="ECO:0007669"/>
    <property type="project" value="InterPro"/>
</dbReference>
<feature type="coiled-coil region" evidence="16">
    <location>
        <begin position="437"/>
        <end position="481"/>
    </location>
</feature>
<organism evidence="23 24">
    <name type="scientific">Halomonas beimenensis</name>
    <dbReference type="NCBI Taxonomy" id="475662"/>
    <lineage>
        <taxon>Bacteria</taxon>
        <taxon>Pseudomonadati</taxon>
        <taxon>Pseudomonadota</taxon>
        <taxon>Gammaproteobacteria</taxon>
        <taxon>Oceanospirillales</taxon>
        <taxon>Halomonadaceae</taxon>
        <taxon>Halomonas</taxon>
    </lineage>
</organism>
<dbReference type="CDD" id="cd00088">
    <property type="entry name" value="HPT"/>
    <property type="match status" value="1"/>
</dbReference>
<evidence type="ECO:0000256" key="12">
    <source>
        <dbReference type="ARBA" id="ARBA00023012"/>
    </source>
</evidence>
<keyword evidence="5 15" id="KW-0597">Phosphoprotein</keyword>
<evidence type="ECO:0000256" key="2">
    <source>
        <dbReference type="ARBA" id="ARBA00004651"/>
    </source>
</evidence>
<dbReference type="InterPro" id="IPR001789">
    <property type="entry name" value="Sig_transdc_resp-reg_receiver"/>
</dbReference>
<dbReference type="InterPro" id="IPR035965">
    <property type="entry name" value="PAS-like_dom_sf"/>
</dbReference>
<dbReference type="Pfam" id="PF00072">
    <property type="entry name" value="Response_reg"/>
    <property type="match status" value="2"/>
</dbReference>
<dbReference type="InterPro" id="IPR001610">
    <property type="entry name" value="PAC"/>
</dbReference>
<feature type="coiled-coil region" evidence="16">
    <location>
        <begin position="579"/>
        <end position="613"/>
    </location>
</feature>
<protein>
    <recommendedName>
        <fullName evidence="3">histidine kinase</fullName>
        <ecNumber evidence="3">2.7.13.3</ecNumber>
    </recommendedName>
</protein>
<evidence type="ECO:0000256" key="13">
    <source>
        <dbReference type="ARBA" id="ARBA00023136"/>
    </source>
</evidence>
<evidence type="ECO:0000259" key="22">
    <source>
        <dbReference type="PROSITE" id="PS50894"/>
    </source>
</evidence>
<dbReference type="GO" id="GO:0005886">
    <property type="term" value="C:plasma membrane"/>
    <property type="evidence" value="ECO:0007669"/>
    <property type="project" value="UniProtKB-SubCell"/>
</dbReference>
<dbReference type="FunFam" id="3.30.565.10:FF:000010">
    <property type="entry name" value="Sensor histidine kinase RcsC"/>
    <property type="match status" value="1"/>
</dbReference>
<evidence type="ECO:0000259" key="20">
    <source>
        <dbReference type="PROSITE" id="PS50112"/>
    </source>
</evidence>
<dbReference type="Gene3D" id="3.40.50.2300">
    <property type="match status" value="2"/>
</dbReference>
<evidence type="ECO:0000313" key="23">
    <source>
        <dbReference type="EMBL" id="ATJ81585.1"/>
    </source>
</evidence>
<evidence type="ECO:0000256" key="8">
    <source>
        <dbReference type="ARBA" id="ARBA00022741"/>
    </source>
</evidence>
<evidence type="ECO:0000256" key="5">
    <source>
        <dbReference type="ARBA" id="ARBA00022553"/>
    </source>
</evidence>
<evidence type="ECO:0000256" key="17">
    <source>
        <dbReference type="SAM" id="MobiDB-lite"/>
    </source>
</evidence>
<dbReference type="SMART" id="SM00387">
    <property type="entry name" value="HATPase_c"/>
    <property type="match status" value="1"/>
</dbReference>
<keyword evidence="8" id="KW-0547">Nucleotide-binding</keyword>
<feature type="region of interest" description="Disordered" evidence="17">
    <location>
        <begin position="749"/>
        <end position="775"/>
    </location>
</feature>